<evidence type="ECO:0000313" key="2">
    <source>
        <dbReference type="Proteomes" id="UP000009169"/>
    </source>
</evidence>
<evidence type="ECO:0000313" key="1">
    <source>
        <dbReference type="EMBL" id="EGE05593.1"/>
    </source>
</evidence>
<dbReference type="AlphaFoldDB" id="F2PUM5"/>
<sequence length="121" mass="12978">MAISLGRPKRMNACLAPWPDTDAGSRDGLSRVFRIKGKKKEKETKYGIAGLLIFCTEEPAKIEGWKDSSDATAQAPAELGLLPSLADVTSSAADFGLAGISHIFKIACENEFRHSLSRALG</sequence>
<reference evidence="2" key="1">
    <citation type="journal article" date="2012" name="MBio">
        <title>Comparative genome analysis of Trichophyton rubrum and related dermatophytes reveals candidate genes involved in infection.</title>
        <authorList>
            <person name="Martinez D.A."/>
            <person name="Oliver B.G."/>
            <person name="Graeser Y."/>
            <person name="Goldberg J.M."/>
            <person name="Li W."/>
            <person name="Martinez-Rossi N.M."/>
            <person name="Monod M."/>
            <person name="Shelest E."/>
            <person name="Barton R.C."/>
            <person name="Birch E."/>
            <person name="Brakhage A.A."/>
            <person name="Chen Z."/>
            <person name="Gurr S.J."/>
            <person name="Heiman D."/>
            <person name="Heitman J."/>
            <person name="Kosti I."/>
            <person name="Rossi A."/>
            <person name="Saif S."/>
            <person name="Samalova M."/>
            <person name="Saunders C.W."/>
            <person name="Shea T."/>
            <person name="Summerbell R.C."/>
            <person name="Xu J."/>
            <person name="Young S."/>
            <person name="Zeng Q."/>
            <person name="Birren B.W."/>
            <person name="Cuomo C.A."/>
            <person name="White T.C."/>
        </authorList>
    </citation>
    <scope>NUCLEOTIDE SEQUENCE [LARGE SCALE GENOMIC DNA]</scope>
    <source>
        <strain evidence="2">ATCC MYA-4606 / CBS 127.97</strain>
    </source>
</reference>
<dbReference type="VEuPathDB" id="FungiDB:TEQG_04602"/>
<dbReference type="EMBL" id="DS995740">
    <property type="protein sequence ID" value="EGE05593.1"/>
    <property type="molecule type" value="Genomic_DNA"/>
</dbReference>
<keyword evidence="2" id="KW-1185">Reference proteome</keyword>
<protein>
    <submittedName>
        <fullName evidence="1">Uncharacterized protein</fullName>
    </submittedName>
</protein>
<accession>F2PUM5</accession>
<dbReference type="Proteomes" id="UP000009169">
    <property type="component" value="Unassembled WGS sequence"/>
</dbReference>
<gene>
    <name evidence="1" type="ORF">TEQG_04602</name>
</gene>
<organism evidence="1 2">
    <name type="scientific">Trichophyton equinum (strain ATCC MYA-4606 / CBS 127.97)</name>
    <name type="common">Horse ringworm fungus</name>
    <dbReference type="NCBI Taxonomy" id="559882"/>
    <lineage>
        <taxon>Eukaryota</taxon>
        <taxon>Fungi</taxon>
        <taxon>Dikarya</taxon>
        <taxon>Ascomycota</taxon>
        <taxon>Pezizomycotina</taxon>
        <taxon>Eurotiomycetes</taxon>
        <taxon>Eurotiomycetidae</taxon>
        <taxon>Onygenales</taxon>
        <taxon>Arthrodermataceae</taxon>
        <taxon>Trichophyton</taxon>
    </lineage>
</organism>
<proteinExistence type="predicted"/>
<name>F2PUM5_TRIEC</name>
<dbReference type="HOGENOM" id="CLU_2039719_0_0_1"/>